<sequence length="194" mass="21784">MPKTIERPGPSSAPDSHPIPEAAALPFTDADRHRLFGHTEEDLAFFQTYQPVCGSPPKDEAGSKELGDRIRAVPKQCWFNARRAVMRLKDFAGASYVEGWAVCDSGMMIEHGWVVRDGVLLDPTLPTGVEVYFPGLEFRGRDEITAFLATPQGKKCKRTPFFYEYGWGGWFSPTMRQAQVQASDFVTKRFCTSR</sequence>
<evidence type="ECO:0000256" key="1">
    <source>
        <dbReference type="SAM" id="MobiDB-lite"/>
    </source>
</evidence>
<proteinExistence type="predicted"/>
<dbReference type="AlphaFoldDB" id="A0A2Z3GZ99"/>
<accession>A0A2Z3GZ99</accession>
<feature type="region of interest" description="Disordered" evidence="1">
    <location>
        <begin position="1"/>
        <end position="21"/>
    </location>
</feature>
<dbReference type="EMBL" id="CP025958">
    <property type="protein sequence ID" value="AWM39839.1"/>
    <property type="molecule type" value="Genomic_DNA"/>
</dbReference>
<dbReference type="RefSeq" id="WP_010046611.1">
    <property type="nucleotide sequence ID" value="NZ_CP025958.1"/>
</dbReference>
<dbReference type="Proteomes" id="UP000245802">
    <property type="component" value="Chromosome"/>
</dbReference>
<evidence type="ECO:0000313" key="3">
    <source>
        <dbReference type="Proteomes" id="UP000245802"/>
    </source>
</evidence>
<dbReference type="KEGG" id="gog:C1280_24410"/>
<gene>
    <name evidence="2" type="ORF">C1280_24410</name>
</gene>
<name>A0A2Z3GZ99_9BACT</name>
<evidence type="ECO:0000313" key="2">
    <source>
        <dbReference type="EMBL" id="AWM39839.1"/>
    </source>
</evidence>
<dbReference type="OrthoDB" id="484150at2"/>
<reference evidence="2 3" key="1">
    <citation type="submission" date="2018-01" db="EMBL/GenBank/DDBJ databases">
        <title>G. obscuriglobus.</title>
        <authorList>
            <person name="Franke J."/>
            <person name="Blomberg W."/>
            <person name="Selmecki A."/>
        </authorList>
    </citation>
    <scope>NUCLEOTIDE SEQUENCE [LARGE SCALE GENOMIC DNA]</scope>
    <source>
        <strain evidence="2 3">DSM 5831</strain>
    </source>
</reference>
<keyword evidence="3" id="KW-1185">Reference proteome</keyword>
<organism evidence="2 3">
    <name type="scientific">Gemmata obscuriglobus</name>
    <dbReference type="NCBI Taxonomy" id="114"/>
    <lineage>
        <taxon>Bacteria</taxon>
        <taxon>Pseudomonadati</taxon>
        <taxon>Planctomycetota</taxon>
        <taxon>Planctomycetia</taxon>
        <taxon>Gemmatales</taxon>
        <taxon>Gemmataceae</taxon>
        <taxon>Gemmata</taxon>
    </lineage>
</organism>
<protein>
    <submittedName>
        <fullName evidence="2">Uncharacterized protein</fullName>
    </submittedName>
</protein>